<gene>
    <name evidence="1" type="ORF">Micbo1qcDRAFT_222672</name>
</gene>
<sequence>MTPSNEQEAAAEALHWNASAAQVDGVLALLETPNQAPGCTHVNHWVVVVTCAVHKSVIHLHEVPVLRVVPGLPILAVASARRGCGRLPRIATVTELGPSTSLLDQGQAGVPCPPQGSRHSCLRRHAVLKVCCMQPAAPSRKPAFEIQLVKLNHSLSHNMANPMARFLALPWCGTRILQLKKVLVIFLDCGALLYQLACAHDGSLSTTTTLEP</sequence>
<reference evidence="2" key="1">
    <citation type="submission" date="2016-02" db="EMBL/GenBank/DDBJ databases">
        <title>Draft genome sequence of Microdochium bolleyi, a fungal endophyte of beachgrass.</title>
        <authorList>
            <consortium name="DOE Joint Genome Institute"/>
            <person name="David A.S."/>
            <person name="May G."/>
            <person name="Haridas S."/>
            <person name="Lim J."/>
            <person name="Wang M."/>
            <person name="Labutti K."/>
            <person name="Lipzen A."/>
            <person name="Barry K."/>
            <person name="Grigoriev I.V."/>
        </authorList>
    </citation>
    <scope>NUCLEOTIDE SEQUENCE [LARGE SCALE GENOMIC DNA]</scope>
    <source>
        <strain evidence="2">J235TASD1</strain>
    </source>
</reference>
<dbReference type="EMBL" id="KQ964248">
    <property type="protein sequence ID" value="KXJ92961.1"/>
    <property type="molecule type" value="Genomic_DNA"/>
</dbReference>
<evidence type="ECO:0000313" key="2">
    <source>
        <dbReference type="Proteomes" id="UP000070501"/>
    </source>
</evidence>
<name>A0A136J706_9PEZI</name>
<dbReference type="Proteomes" id="UP000070501">
    <property type="component" value="Unassembled WGS sequence"/>
</dbReference>
<dbReference type="AlphaFoldDB" id="A0A136J706"/>
<proteinExistence type="predicted"/>
<keyword evidence="2" id="KW-1185">Reference proteome</keyword>
<evidence type="ECO:0000313" key="1">
    <source>
        <dbReference type="EMBL" id="KXJ92961.1"/>
    </source>
</evidence>
<protein>
    <submittedName>
        <fullName evidence="1">Uncharacterized protein</fullName>
    </submittedName>
</protein>
<dbReference type="InParanoid" id="A0A136J706"/>
<accession>A0A136J706</accession>
<organism evidence="1 2">
    <name type="scientific">Microdochium bolleyi</name>
    <dbReference type="NCBI Taxonomy" id="196109"/>
    <lineage>
        <taxon>Eukaryota</taxon>
        <taxon>Fungi</taxon>
        <taxon>Dikarya</taxon>
        <taxon>Ascomycota</taxon>
        <taxon>Pezizomycotina</taxon>
        <taxon>Sordariomycetes</taxon>
        <taxon>Xylariomycetidae</taxon>
        <taxon>Xylariales</taxon>
        <taxon>Microdochiaceae</taxon>
        <taxon>Microdochium</taxon>
    </lineage>
</organism>